<sequence length="266" mass="29011">MATTEAERLRQQAIVRRLEAAGFRAWPASSTIFDGTWAVRVTTSFPAKRLNSVNPLDPSDHKDIPERINKAARHFASFGRQLLFRQSPLAAPQLVAHLDAEGWSREGETLVMTADLETLDLSGALDGIPIRDPARYVEASLKVHERPAALRSGLTAILEAIRPEKGMFLRESAGGEALAVALVIHDNDLAGLLDVAVDPSARNRGIGRELITTALRFAAHRGAATAWVQVEADNGPSRHLLTSIGFCEVYRYVYRLPPGTAGVRHV</sequence>
<keyword evidence="2" id="KW-1185">Reference proteome</keyword>
<gene>
    <name evidence="1" type="ORF">OXU80_06715</name>
</gene>
<evidence type="ECO:0000313" key="1">
    <source>
        <dbReference type="EMBL" id="WAJ29903.1"/>
    </source>
</evidence>
<dbReference type="Proteomes" id="UP001163223">
    <property type="component" value="Chromosome"/>
</dbReference>
<organism evidence="1 2">
    <name type="scientific">Antarcticirhabdus aurantiaca</name>
    <dbReference type="NCBI Taxonomy" id="2606717"/>
    <lineage>
        <taxon>Bacteria</taxon>
        <taxon>Pseudomonadati</taxon>
        <taxon>Pseudomonadota</taxon>
        <taxon>Alphaproteobacteria</taxon>
        <taxon>Hyphomicrobiales</taxon>
        <taxon>Aurantimonadaceae</taxon>
        <taxon>Antarcticirhabdus</taxon>
    </lineage>
</organism>
<proteinExistence type="predicted"/>
<accession>A0ACD4NSP7</accession>
<dbReference type="EMBL" id="CP113520">
    <property type="protein sequence ID" value="WAJ29903.1"/>
    <property type="molecule type" value="Genomic_DNA"/>
</dbReference>
<evidence type="ECO:0000313" key="2">
    <source>
        <dbReference type="Proteomes" id="UP001163223"/>
    </source>
</evidence>
<protein>
    <submittedName>
        <fullName evidence="1">GNAT family N-acetyltransferase</fullName>
    </submittedName>
</protein>
<name>A0ACD4NSP7_9HYPH</name>
<reference evidence="1" key="1">
    <citation type="submission" date="2022-11" db="EMBL/GenBank/DDBJ databases">
        <title>beta-Carotene-producing bacterium, Jeongeuplla avenae sp. nov., alleviates the salt stress of Arabidopsis seedlings.</title>
        <authorList>
            <person name="Jiang L."/>
            <person name="Lee J."/>
        </authorList>
    </citation>
    <scope>NUCLEOTIDE SEQUENCE</scope>
    <source>
        <strain evidence="1">DY_R2A_6</strain>
    </source>
</reference>